<sequence>MDTSNTLHWMHISDLHKGQDGTSHSWPLVRQQIVQDIISQIRRSGPIDLVIFSGDLAFKGSAAEFAEVKADLVKLWDAFGTDGGNPVLFIVPGNHDLVRPDADSVFLHVADNLRENDSARRALLEKPNFVYRKEVNACFENYTSFVASLAAAGIPTATVQEGLFPGDTSAILKVNGLNVGLVGLNSSWTHLSNEIPRSHLDIAIEQLSSVTGEDFPGWAMLNDINFLVTHHPADWLSPHALEEFQSSVFVPDYFDAHLFGHMHDNLPSEQTIGAHKSRIFQAASLFGLEKVRGVADRRHGYTFAKLEVVNEVCEVWPRRIIQKANRVWEVEADGRVLKGDERSFTFPWPLRSFAPIKKH</sequence>
<feature type="domain" description="Calcineurin-like phosphoesterase" evidence="1">
    <location>
        <begin position="10"/>
        <end position="264"/>
    </location>
</feature>
<dbReference type="PANTHER" id="PTHR31302">
    <property type="entry name" value="TRANSMEMBRANE PROTEIN WITH METALLOPHOSPHOESTERASE DOMAIN-RELATED"/>
    <property type="match status" value="1"/>
</dbReference>
<dbReference type="AlphaFoldDB" id="A0A5E7QA53"/>
<proteinExistence type="predicted"/>
<dbReference type="InterPro" id="IPR004843">
    <property type="entry name" value="Calcineurin-like_PHP"/>
</dbReference>
<organism evidence="2 3">
    <name type="scientific">Pseudomonas fluorescens</name>
    <dbReference type="NCBI Taxonomy" id="294"/>
    <lineage>
        <taxon>Bacteria</taxon>
        <taxon>Pseudomonadati</taxon>
        <taxon>Pseudomonadota</taxon>
        <taxon>Gammaproteobacteria</taxon>
        <taxon>Pseudomonadales</taxon>
        <taxon>Pseudomonadaceae</taxon>
        <taxon>Pseudomonas</taxon>
    </lineage>
</organism>
<accession>A0A5E7QA53</accession>
<dbReference type="Gene3D" id="3.60.21.10">
    <property type="match status" value="1"/>
</dbReference>
<protein>
    <submittedName>
        <fullName evidence="2">3',5'-cyclic adenosine monophosphate phosphodiesterase CpdA</fullName>
        <ecNumber evidence="2">3.1.4.53</ecNumber>
    </submittedName>
</protein>
<dbReference type="SUPFAM" id="SSF56300">
    <property type="entry name" value="Metallo-dependent phosphatases"/>
    <property type="match status" value="1"/>
</dbReference>
<dbReference type="GO" id="GO:0004115">
    <property type="term" value="F:3',5'-cyclic-AMP phosphodiesterase activity"/>
    <property type="evidence" value="ECO:0007669"/>
    <property type="project" value="UniProtKB-EC"/>
</dbReference>
<dbReference type="InterPro" id="IPR029052">
    <property type="entry name" value="Metallo-depent_PP-like"/>
</dbReference>
<evidence type="ECO:0000313" key="3">
    <source>
        <dbReference type="Proteomes" id="UP000349468"/>
    </source>
</evidence>
<keyword evidence="2" id="KW-0378">Hydrolase</keyword>
<evidence type="ECO:0000313" key="2">
    <source>
        <dbReference type="EMBL" id="VVP58751.1"/>
    </source>
</evidence>
<evidence type="ECO:0000259" key="1">
    <source>
        <dbReference type="Pfam" id="PF00149"/>
    </source>
</evidence>
<reference evidence="2 3" key="1">
    <citation type="submission" date="2019-09" db="EMBL/GenBank/DDBJ databases">
        <authorList>
            <person name="Chandra G."/>
            <person name="Truman W A."/>
        </authorList>
    </citation>
    <scope>NUCLEOTIDE SEQUENCE [LARGE SCALE GENOMIC DNA]</scope>
    <source>
        <strain evidence="2">PS870</strain>
    </source>
</reference>
<dbReference type="RefSeq" id="WP_154913821.1">
    <property type="nucleotide sequence ID" value="NZ_CABVIK010000026.1"/>
</dbReference>
<dbReference type="Proteomes" id="UP000349468">
    <property type="component" value="Unassembled WGS sequence"/>
</dbReference>
<dbReference type="EC" id="3.1.4.53" evidence="2"/>
<name>A0A5E7QA53_PSEFL</name>
<dbReference type="InterPro" id="IPR051158">
    <property type="entry name" value="Metallophosphoesterase_sf"/>
</dbReference>
<dbReference type="EMBL" id="CABVIK010000026">
    <property type="protein sequence ID" value="VVP58751.1"/>
    <property type="molecule type" value="Genomic_DNA"/>
</dbReference>
<dbReference type="PANTHER" id="PTHR31302:SF0">
    <property type="entry name" value="TRANSMEMBRANE PROTEIN WITH METALLOPHOSPHOESTERASE DOMAIN"/>
    <property type="match status" value="1"/>
</dbReference>
<dbReference type="Pfam" id="PF00149">
    <property type="entry name" value="Metallophos"/>
    <property type="match status" value="1"/>
</dbReference>
<gene>
    <name evidence="2" type="primary">cpdA_3</name>
    <name evidence="2" type="ORF">PS870_05924</name>
</gene>